<evidence type="ECO:0000313" key="6">
    <source>
        <dbReference type="EMBL" id="GAX90619.1"/>
    </source>
</evidence>
<sequence>METSDVILSVKDLQKRIGGRTLIQDISFDVKKGEVFGFLGPNGAGKTTTIRMLVGLIKPTRGTIHICGYDLQKDFVKAMGYVGCIVENPELYKFLTGRENLQQFARMAEGISDDRIEEVVRLVGLENRIDDKVKTYSLGMRQRLGIAQALLARPKLLILDEPTNGLDPGGIRELREFVRMLAEQEGLSVFISSHLLSEIEMMCDSVAIIHQGRCLYSGSVQGLLKREKGDTLWRVNPVQKALKMILAQPFVQTATIEGDSIRCTVPPDLIPELNARLVEGQIEIYSIRQAVPTLEDLFLEMTGGDRIA</sequence>
<evidence type="ECO:0000256" key="3">
    <source>
        <dbReference type="ARBA" id="ARBA00022741"/>
    </source>
</evidence>
<comment type="similarity">
    <text evidence="1">Belongs to the ABC transporter superfamily.</text>
</comment>
<dbReference type="SUPFAM" id="SSF52540">
    <property type="entry name" value="P-loop containing nucleoside triphosphate hydrolases"/>
    <property type="match status" value="1"/>
</dbReference>
<accession>A0A292YNX9</accession>
<protein>
    <submittedName>
        <fullName evidence="6">ABC transporter ATP-binding protein</fullName>
    </submittedName>
</protein>
<keyword evidence="4 6" id="KW-0067">ATP-binding</keyword>
<proteinExistence type="inferred from homology"/>
<dbReference type="RefSeq" id="WP_096182345.1">
    <property type="nucleotide sequence ID" value="NZ_BDUF01000060.1"/>
</dbReference>
<dbReference type="CDD" id="cd03268">
    <property type="entry name" value="ABC_BcrA_bacitracin_resist"/>
    <property type="match status" value="1"/>
</dbReference>
<dbReference type="InterPro" id="IPR003593">
    <property type="entry name" value="AAA+_ATPase"/>
</dbReference>
<reference evidence="7" key="1">
    <citation type="submission" date="2017-07" db="EMBL/GenBank/DDBJ databases">
        <title>Draft genome sequence of Effusibacillus lacus strain skLN1.</title>
        <authorList>
            <person name="Watanabe M."/>
            <person name="Kojima H."/>
            <person name="Fukui M."/>
        </authorList>
    </citation>
    <scope>NUCLEOTIDE SEQUENCE [LARGE SCALE GENOMIC DNA]</scope>
    <source>
        <strain evidence="7">skLN1</strain>
    </source>
</reference>
<dbReference type="GO" id="GO:0005524">
    <property type="term" value="F:ATP binding"/>
    <property type="evidence" value="ECO:0007669"/>
    <property type="project" value="UniProtKB-KW"/>
</dbReference>
<keyword evidence="2" id="KW-0813">Transport</keyword>
<dbReference type="AlphaFoldDB" id="A0A292YNX9"/>
<dbReference type="SMART" id="SM00382">
    <property type="entry name" value="AAA"/>
    <property type="match status" value="1"/>
</dbReference>
<evidence type="ECO:0000256" key="1">
    <source>
        <dbReference type="ARBA" id="ARBA00005417"/>
    </source>
</evidence>
<dbReference type="PROSITE" id="PS50893">
    <property type="entry name" value="ABC_TRANSPORTER_2"/>
    <property type="match status" value="1"/>
</dbReference>
<dbReference type="PANTHER" id="PTHR43335:SF4">
    <property type="entry name" value="ABC TRANSPORTER, ATP-BINDING PROTEIN"/>
    <property type="match status" value="1"/>
</dbReference>
<dbReference type="OrthoDB" id="2290519at2"/>
<comment type="caution">
    <text evidence="6">The sequence shown here is derived from an EMBL/GenBank/DDBJ whole genome shotgun (WGS) entry which is preliminary data.</text>
</comment>
<keyword evidence="3" id="KW-0547">Nucleotide-binding</keyword>
<evidence type="ECO:0000256" key="4">
    <source>
        <dbReference type="ARBA" id="ARBA00022840"/>
    </source>
</evidence>
<dbReference type="Pfam" id="PF00005">
    <property type="entry name" value="ABC_tran"/>
    <property type="match status" value="1"/>
</dbReference>
<organism evidence="6 7">
    <name type="scientific">Effusibacillus lacus</name>
    <dbReference type="NCBI Taxonomy" id="1348429"/>
    <lineage>
        <taxon>Bacteria</taxon>
        <taxon>Bacillati</taxon>
        <taxon>Bacillota</taxon>
        <taxon>Bacilli</taxon>
        <taxon>Bacillales</taxon>
        <taxon>Alicyclobacillaceae</taxon>
        <taxon>Effusibacillus</taxon>
    </lineage>
</organism>
<dbReference type="InterPro" id="IPR003439">
    <property type="entry name" value="ABC_transporter-like_ATP-bd"/>
</dbReference>
<evidence type="ECO:0000256" key="2">
    <source>
        <dbReference type="ARBA" id="ARBA00022448"/>
    </source>
</evidence>
<name>A0A292YNX9_9BACL</name>
<dbReference type="InterPro" id="IPR027417">
    <property type="entry name" value="P-loop_NTPase"/>
</dbReference>
<feature type="domain" description="ABC transporter" evidence="5">
    <location>
        <begin position="8"/>
        <end position="236"/>
    </location>
</feature>
<dbReference type="EMBL" id="BDUF01000060">
    <property type="protein sequence ID" value="GAX90619.1"/>
    <property type="molecule type" value="Genomic_DNA"/>
</dbReference>
<dbReference type="Proteomes" id="UP000217785">
    <property type="component" value="Unassembled WGS sequence"/>
</dbReference>
<keyword evidence="7" id="KW-1185">Reference proteome</keyword>
<dbReference type="PROSITE" id="PS00211">
    <property type="entry name" value="ABC_TRANSPORTER_1"/>
    <property type="match status" value="1"/>
</dbReference>
<evidence type="ECO:0000259" key="5">
    <source>
        <dbReference type="PROSITE" id="PS50893"/>
    </source>
</evidence>
<dbReference type="InterPro" id="IPR017871">
    <property type="entry name" value="ABC_transporter-like_CS"/>
</dbReference>
<dbReference type="Gene3D" id="3.40.50.300">
    <property type="entry name" value="P-loop containing nucleotide triphosphate hydrolases"/>
    <property type="match status" value="1"/>
</dbReference>
<dbReference type="PANTHER" id="PTHR43335">
    <property type="entry name" value="ABC TRANSPORTER, ATP-BINDING PROTEIN"/>
    <property type="match status" value="1"/>
</dbReference>
<dbReference type="GO" id="GO:0016887">
    <property type="term" value="F:ATP hydrolysis activity"/>
    <property type="evidence" value="ECO:0007669"/>
    <property type="project" value="InterPro"/>
</dbReference>
<evidence type="ECO:0000313" key="7">
    <source>
        <dbReference type="Proteomes" id="UP000217785"/>
    </source>
</evidence>